<gene>
    <name evidence="2" type="ORF">UV20_C0001G0073</name>
</gene>
<accession>A0A0G1D5V0</accession>
<comment type="caution">
    <text evidence="2">The sequence shown here is derived from an EMBL/GenBank/DDBJ whole genome shotgun (WGS) entry which is preliminary data.</text>
</comment>
<organism evidence="2 3">
    <name type="scientific">Candidatus Magasanikbacteria bacterium GW2011_GWA2_42_32</name>
    <dbReference type="NCBI Taxonomy" id="1619039"/>
    <lineage>
        <taxon>Bacteria</taxon>
        <taxon>Candidatus Magasanikiibacteriota</taxon>
    </lineage>
</organism>
<feature type="domain" description="PLD phosphodiesterase" evidence="1">
    <location>
        <begin position="106"/>
        <end position="133"/>
    </location>
</feature>
<sequence length="360" mass="42354">MPANTDYKFFATSAQAWEGMLKALAEARHSIYWETYIFEADEIGQKFIKILKEKAHAGLEVKLILDGFGSAKITEEIIKDLKGSGVDVLYFNPIKIFSFWRGLRHFFERTHRKFLIIDRRIAFIGSVNVQDVIANWLDLQIMVEGPIVNQLLKAFSRSYLISGGALEKIKHLFYLPIIKEKKWRILWHKPLNNFSIIRKQYLKAIKMAQISLILVVPYFLPDPGFLKALREAKKRGVNVQIILPWETDHVILTYAMRSYWVLWASLGFKIFLVKKMIHAKAILIDDKWAMVGSSNVDAQTFYRNHEINLIFTDKKMIMNLKNIFLDWKKKSRLFRPIKWSQRSFRSHLWEFLAKLLEPFL</sequence>
<protein>
    <submittedName>
        <fullName evidence="2">Phospholipase D/transphosphatidylase</fullName>
    </submittedName>
</protein>
<dbReference type="Gene3D" id="3.30.870.10">
    <property type="entry name" value="Endonuclease Chain A"/>
    <property type="match status" value="2"/>
</dbReference>
<dbReference type="SMART" id="SM00155">
    <property type="entry name" value="PLDc"/>
    <property type="match status" value="2"/>
</dbReference>
<feature type="domain" description="PLD phosphodiesterase" evidence="1">
    <location>
        <begin position="273"/>
        <end position="300"/>
    </location>
</feature>
<dbReference type="Pfam" id="PF13091">
    <property type="entry name" value="PLDc_2"/>
    <property type="match status" value="2"/>
</dbReference>
<dbReference type="InterPro" id="IPR001736">
    <property type="entry name" value="PLipase_D/transphosphatidylase"/>
</dbReference>
<dbReference type="CDD" id="cd09110">
    <property type="entry name" value="PLDc_CLS_1"/>
    <property type="match status" value="1"/>
</dbReference>
<dbReference type="CDD" id="cd09112">
    <property type="entry name" value="PLDc_CLS_2"/>
    <property type="match status" value="1"/>
</dbReference>
<dbReference type="PANTHER" id="PTHR21248">
    <property type="entry name" value="CARDIOLIPIN SYNTHASE"/>
    <property type="match status" value="1"/>
</dbReference>
<dbReference type="Proteomes" id="UP000034837">
    <property type="component" value="Unassembled WGS sequence"/>
</dbReference>
<dbReference type="GO" id="GO:0030572">
    <property type="term" value="F:phosphatidyltransferase activity"/>
    <property type="evidence" value="ECO:0007669"/>
    <property type="project" value="UniProtKB-ARBA"/>
</dbReference>
<evidence type="ECO:0000313" key="3">
    <source>
        <dbReference type="Proteomes" id="UP000034837"/>
    </source>
</evidence>
<dbReference type="GO" id="GO:0032049">
    <property type="term" value="P:cardiolipin biosynthetic process"/>
    <property type="evidence" value="ECO:0007669"/>
    <property type="project" value="UniProtKB-ARBA"/>
</dbReference>
<dbReference type="SUPFAM" id="SSF56024">
    <property type="entry name" value="Phospholipase D/nuclease"/>
    <property type="match status" value="2"/>
</dbReference>
<proteinExistence type="predicted"/>
<dbReference type="PROSITE" id="PS50035">
    <property type="entry name" value="PLD"/>
    <property type="match status" value="2"/>
</dbReference>
<name>A0A0G1D5V0_9BACT</name>
<dbReference type="AlphaFoldDB" id="A0A0G1D5V0"/>
<evidence type="ECO:0000259" key="1">
    <source>
        <dbReference type="PROSITE" id="PS50035"/>
    </source>
</evidence>
<dbReference type="EMBL" id="LCDO01000001">
    <property type="protein sequence ID" value="KKS57433.1"/>
    <property type="molecule type" value="Genomic_DNA"/>
</dbReference>
<reference evidence="2 3" key="1">
    <citation type="journal article" date="2015" name="Nature">
        <title>rRNA introns, odd ribosomes, and small enigmatic genomes across a large radiation of phyla.</title>
        <authorList>
            <person name="Brown C.T."/>
            <person name="Hug L.A."/>
            <person name="Thomas B.C."/>
            <person name="Sharon I."/>
            <person name="Castelle C.J."/>
            <person name="Singh A."/>
            <person name="Wilkins M.J."/>
            <person name="Williams K.H."/>
            <person name="Banfield J.F."/>
        </authorList>
    </citation>
    <scope>NUCLEOTIDE SEQUENCE [LARGE SCALE GENOMIC DNA]</scope>
</reference>
<evidence type="ECO:0000313" key="2">
    <source>
        <dbReference type="EMBL" id="KKS57433.1"/>
    </source>
</evidence>
<dbReference type="InterPro" id="IPR025202">
    <property type="entry name" value="PLD-like_dom"/>
</dbReference>
<dbReference type="PANTHER" id="PTHR21248:SF22">
    <property type="entry name" value="PHOSPHOLIPASE D"/>
    <property type="match status" value="1"/>
</dbReference>